<evidence type="ECO:0000256" key="2">
    <source>
        <dbReference type="ARBA" id="ARBA00008263"/>
    </source>
</evidence>
<comment type="subunit">
    <text evidence="9">Heterotetramer, composed of two GyrA and two GyrB chains. In the heterotetramer, GyrA contains the active site tyrosine that forms a transient covalent intermediate with DNA, while GyrB binds cofactors and catalyzes ATP hydrolysis.</text>
</comment>
<keyword evidence="11" id="KW-0175">Coiled coil</keyword>
<dbReference type="GO" id="GO:0005524">
    <property type="term" value="F:ATP binding"/>
    <property type="evidence" value="ECO:0007669"/>
    <property type="project" value="UniProtKB-UniRule"/>
</dbReference>
<dbReference type="EC" id="5.6.2.2" evidence="9"/>
<dbReference type="Pfam" id="PF03989">
    <property type="entry name" value="DNA_gyraseA_C"/>
    <property type="match status" value="6"/>
</dbReference>
<dbReference type="CDD" id="cd00187">
    <property type="entry name" value="TOP4c"/>
    <property type="match status" value="1"/>
</dbReference>
<evidence type="ECO:0000256" key="10">
    <source>
        <dbReference type="PROSITE-ProRule" id="PRU01384"/>
    </source>
</evidence>
<comment type="function">
    <text evidence="9">A type II topoisomerase that negatively supercoils closed circular double-stranded (ds) DNA in an ATP-dependent manner to modulate DNA topology and maintain chromosomes in an underwound state. Negative supercoiling favors strand separation, and DNA replication, transcription, recombination and repair, all of which involve strand separation. Also able to catalyze the interconversion of other topological isomers of dsDNA rings, including catenanes and knotted rings. Type II topoisomerases break and join 2 DNA strands simultaneously in an ATP-dependent manner.</text>
</comment>
<dbReference type="InterPro" id="IPR013757">
    <property type="entry name" value="Topo_IIA_A_a_sf"/>
</dbReference>
<dbReference type="SMART" id="SM00434">
    <property type="entry name" value="TOP4c"/>
    <property type="match status" value="1"/>
</dbReference>
<protein>
    <recommendedName>
        <fullName evidence="9">DNA gyrase subunit A</fullName>
        <ecNumber evidence="9">5.6.2.2</ecNumber>
    </recommendedName>
</protein>
<comment type="catalytic activity">
    <reaction evidence="1 9 10">
        <text>ATP-dependent breakage, passage and rejoining of double-stranded DNA.</text>
        <dbReference type="EC" id="5.6.2.2"/>
    </reaction>
</comment>
<dbReference type="RefSeq" id="WP_090082925.1">
    <property type="nucleotide sequence ID" value="NZ_FOMR01000003.1"/>
</dbReference>
<dbReference type="NCBIfam" id="NF004044">
    <property type="entry name" value="PRK05561.1"/>
    <property type="match status" value="1"/>
</dbReference>
<dbReference type="OrthoDB" id="9806486at2"/>
<dbReference type="PANTHER" id="PTHR43493">
    <property type="entry name" value="DNA GYRASE/TOPOISOMERASE SUBUNIT A"/>
    <property type="match status" value="1"/>
</dbReference>
<evidence type="ECO:0000256" key="8">
    <source>
        <dbReference type="ARBA" id="ARBA00023235"/>
    </source>
</evidence>
<sequence length="832" mass="93591">MADEHRPNVQEINLGQEMRTSFLDYAMSVIVSRALPDVRDGMKPVHRRILYAMNDLGMHADKAYKKSARIVGEVIGKYHPHGDSAVYEAMVRMAQDFSYRYMLVDGHGNFGSVDGDSAAAMRYTEARMSKISMELLRDINKDTIDYTDNYDGTEREPVVFPARFPNLLINGGAGIAVGMATNIPPHNLGETIDAVLAVSKDPEITISELMENYIYGPDFPTAGQILGRSGIKKAFETGKGSVTVRAKTHIDEHPNGKSTIIATELPYQVNKARLIEKIAELVRDKRIDGITDLRDESDRNGMRVVIEIRRDANPNIVLNNLYKYTALQTTFGINMLALVNGKPEVLTIKQCLEHYLDHQKEIIKRRTAFELRKAEARAHILEGLRVALDNLDDVISIIRNSKTTDIARESLMENYDLSEKQAQAILDMRLQRLTGLEREKIVNEYNDLLKQIEELRAILADEEKVLDIIREELTEIKEKYNDDRRTEIISGGADFIEDEDLIPEENVVITLTHQGYVKRLPASTYRTQKRGGRGIQGMETNEDDFVEHLVSTSTHDTVLFFTNKGKVYRAKGYEIPEFSRTAKGIPIINLLQVEKDEWINAVISVSEYSEDYYLFFTTRHGLAKRTKLSQFANIRKGGLIAVGLKDEDELISVRLTDGTKHIMMGTKNGYLIRFPEEQVRSMGRNAAGVRGISLRGNDEVVSMEILDEGVEVLHVTNKGMGKRTPEEQYRITNRGGKGIFTCKLSDDNEVVAVKAVTGDDEIMLITVAGVLIRIPVEGISQTGRNAQGVRLIRLNENEEVATVAKVDKDEDEELEADDAEESESSSEEDQET</sequence>
<evidence type="ECO:0000256" key="9">
    <source>
        <dbReference type="HAMAP-Rule" id="MF_01897"/>
    </source>
</evidence>
<evidence type="ECO:0000256" key="11">
    <source>
        <dbReference type="SAM" id="Coils"/>
    </source>
</evidence>
<feature type="domain" description="Topo IIA-type catalytic" evidence="13">
    <location>
        <begin position="35"/>
        <end position="501"/>
    </location>
</feature>
<dbReference type="FunFam" id="1.10.268.10:FF:000001">
    <property type="entry name" value="DNA gyrase subunit A"/>
    <property type="match status" value="1"/>
</dbReference>
<dbReference type="GO" id="GO:0005737">
    <property type="term" value="C:cytoplasm"/>
    <property type="evidence" value="ECO:0007669"/>
    <property type="project" value="UniProtKB-SubCell"/>
</dbReference>
<evidence type="ECO:0000256" key="4">
    <source>
        <dbReference type="ARBA" id="ARBA00022741"/>
    </source>
</evidence>
<evidence type="ECO:0000313" key="15">
    <source>
        <dbReference type="Proteomes" id="UP000199474"/>
    </source>
</evidence>
<dbReference type="GO" id="GO:0006265">
    <property type="term" value="P:DNA topological change"/>
    <property type="evidence" value="ECO:0007669"/>
    <property type="project" value="UniProtKB-UniRule"/>
</dbReference>
<dbReference type="Gene3D" id="3.90.199.10">
    <property type="entry name" value="Topoisomerase II, domain 5"/>
    <property type="match status" value="1"/>
</dbReference>
<keyword evidence="5 9" id="KW-0067">ATP-binding</keyword>
<dbReference type="FunFam" id="2.120.10.90:FF:000004">
    <property type="entry name" value="DNA gyrase subunit A"/>
    <property type="match status" value="1"/>
</dbReference>
<keyword evidence="15" id="KW-1185">Reference proteome</keyword>
<dbReference type="InterPro" id="IPR002205">
    <property type="entry name" value="Topo_IIA_dom_A"/>
</dbReference>
<comment type="miscellaneous">
    <text evidence="9">Few gyrases are as efficient as E.coli at forming negative supercoils. Not all organisms have 2 type II topoisomerases; in organisms with a single type II topoisomerase this enzyme also has to decatenate newly replicated chromosomes.</text>
</comment>
<organism evidence="14 15">
    <name type="scientific">Lentibacillus persicus</name>
    <dbReference type="NCBI Taxonomy" id="640948"/>
    <lineage>
        <taxon>Bacteria</taxon>
        <taxon>Bacillati</taxon>
        <taxon>Bacillota</taxon>
        <taxon>Bacilli</taxon>
        <taxon>Bacillales</taxon>
        <taxon>Bacillaceae</taxon>
        <taxon>Lentibacillus</taxon>
    </lineage>
</organism>
<keyword evidence="3 9" id="KW-0963">Cytoplasm</keyword>
<dbReference type="InterPro" id="IPR013760">
    <property type="entry name" value="Topo_IIA-like_dom_sf"/>
</dbReference>
<evidence type="ECO:0000256" key="7">
    <source>
        <dbReference type="ARBA" id="ARBA00023125"/>
    </source>
</evidence>
<evidence type="ECO:0000259" key="13">
    <source>
        <dbReference type="PROSITE" id="PS52040"/>
    </source>
</evidence>
<evidence type="ECO:0000256" key="12">
    <source>
        <dbReference type="SAM" id="MobiDB-lite"/>
    </source>
</evidence>
<dbReference type="Proteomes" id="UP000199474">
    <property type="component" value="Unassembled WGS sequence"/>
</dbReference>
<dbReference type="InterPro" id="IPR005743">
    <property type="entry name" value="GyrA"/>
</dbReference>
<dbReference type="Gene3D" id="2.120.10.90">
    <property type="entry name" value="DNA gyrase/topoisomerase IV, subunit A, C-terminal"/>
    <property type="match status" value="1"/>
</dbReference>
<dbReference type="InterPro" id="IPR006691">
    <property type="entry name" value="GyrA/parC_rep"/>
</dbReference>
<evidence type="ECO:0000256" key="1">
    <source>
        <dbReference type="ARBA" id="ARBA00000185"/>
    </source>
</evidence>
<name>A0A1I1ULC1_9BACI</name>
<dbReference type="GO" id="GO:0003677">
    <property type="term" value="F:DNA binding"/>
    <property type="evidence" value="ECO:0007669"/>
    <property type="project" value="UniProtKB-UniRule"/>
</dbReference>
<keyword evidence="6 9" id="KW-0799">Topoisomerase</keyword>
<evidence type="ECO:0000256" key="3">
    <source>
        <dbReference type="ARBA" id="ARBA00022490"/>
    </source>
</evidence>
<dbReference type="InterPro" id="IPR035516">
    <property type="entry name" value="Gyrase/topoIV_suA_C"/>
</dbReference>
<evidence type="ECO:0000256" key="6">
    <source>
        <dbReference type="ARBA" id="ARBA00023029"/>
    </source>
</evidence>
<dbReference type="GO" id="GO:0034335">
    <property type="term" value="F:DNA negative supercoiling activity"/>
    <property type="evidence" value="ECO:0007669"/>
    <property type="project" value="UniProtKB-ARBA"/>
</dbReference>
<proteinExistence type="inferred from homology"/>
<dbReference type="InterPro" id="IPR013758">
    <property type="entry name" value="Topo_IIA_A/C_ab"/>
</dbReference>
<dbReference type="SUPFAM" id="SSF56719">
    <property type="entry name" value="Type II DNA topoisomerase"/>
    <property type="match status" value="1"/>
</dbReference>
<dbReference type="GO" id="GO:0009330">
    <property type="term" value="C:DNA topoisomerase type II (double strand cut, ATP-hydrolyzing) complex"/>
    <property type="evidence" value="ECO:0007669"/>
    <property type="project" value="TreeGrafter"/>
</dbReference>
<feature type="compositionally biased region" description="Acidic residues" evidence="12">
    <location>
        <begin position="809"/>
        <end position="832"/>
    </location>
</feature>
<keyword evidence="8 9" id="KW-0413">Isomerase</keyword>
<dbReference type="Gene3D" id="3.30.1360.40">
    <property type="match status" value="1"/>
</dbReference>
<gene>
    <name evidence="9" type="primary">gyrA</name>
    <name evidence="14" type="ORF">SAMN05216238_103267</name>
</gene>
<keyword evidence="4 9" id="KW-0547">Nucleotide-binding</keyword>
<dbReference type="FunFam" id="3.90.199.10:FF:000001">
    <property type="entry name" value="DNA gyrase subunit A"/>
    <property type="match status" value="1"/>
</dbReference>
<dbReference type="EMBL" id="FOMR01000003">
    <property type="protein sequence ID" value="SFD71557.1"/>
    <property type="molecule type" value="Genomic_DNA"/>
</dbReference>
<dbReference type="NCBIfam" id="TIGR01063">
    <property type="entry name" value="gyrA"/>
    <property type="match status" value="1"/>
</dbReference>
<dbReference type="HAMAP" id="MF_01897">
    <property type="entry name" value="GyrA"/>
    <property type="match status" value="1"/>
</dbReference>
<reference evidence="15" key="1">
    <citation type="submission" date="2016-10" db="EMBL/GenBank/DDBJ databases">
        <authorList>
            <person name="Varghese N."/>
            <person name="Submissions S."/>
        </authorList>
    </citation>
    <scope>NUCLEOTIDE SEQUENCE [LARGE SCALE GENOMIC DNA]</scope>
    <source>
        <strain evidence="15">DSM 22530</strain>
    </source>
</reference>
<keyword evidence="7 9" id="KW-0238">DNA-binding</keyword>
<dbReference type="GO" id="GO:0006261">
    <property type="term" value="P:DNA-templated DNA replication"/>
    <property type="evidence" value="ECO:0007669"/>
    <property type="project" value="UniProtKB-UniRule"/>
</dbReference>
<feature type="active site" description="O-(5'-phospho-DNA)-tyrosine intermediate" evidence="9 10">
    <location>
        <position position="123"/>
    </location>
</feature>
<dbReference type="Pfam" id="PF00521">
    <property type="entry name" value="DNA_topoisoIV"/>
    <property type="match status" value="1"/>
</dbReference>
<dbReference type="InterPro" id="IPR050220">
    <property type="entry name" value="Type_II_DNA_Topoisomerases"/>
</dbReference>
<dbReference type="PROSITE" id="PS52040">
    <property type="entry name" value="TOPO_IIA"/>
    <property type="match status" value="1"/>
</dbReference>
<dbReference type="AlphaFoldDB" id="A0A1I1ULC1"/>
<dbReference type="FunFam" id="3.30.1360.40:FF:000002">
    <property type="entry name" value="DNA gyrase subunit A"/>
    <property type="match status" value="1"/>
</dbReference>
<dbReference type="STRING" id="640948.SAMN05216238_103267"/>
<dbReference type="NCBIfam" id="NF004043">
    <property type="entry name" value="PRK05560.1"/>
    <property type="match status" value="1"/>
</dbReference>
<accession>A0A1I1ULC1</accession>
<dbReference type="Gene3D" id="1.10.268.10">
    <property type="entry name" value="Topoisomerase, domain 3"/>
    <property type="match status" value="1"/>
</dbReference>
<dbReference type="GO" id="GO:0005694">
    <property type="term" value="C:chromosome"/>
    <property type="evidence" value="ECO:0007669"/>
    <property type="project" value="InterPro"/>
</dbReference>
<feature type="short sequence motif" description="GyrA-box" evidence="9">
    <location>
        <begin position="528"/>
        <end position="534"/>
    </location>
</feature>
<feature type="coiled-coil region" evidence="11">
    <location>
        <begin position="438"/>
        <end position="486"/>
    </location>
</feature>
<feature type="region of interest" description="Disordered" evidence="12">
    <location>
        <begin position="803"/>
        <end position="832"/>
    </location>
</feature>
<evidence type="ECO:0000313" key="14">
    <source>
        <dbReference type="EMBL" id="SFD71557.1"/>
    </source>
</evidence>
<comment type="subcellular location">
    <subcellularLocation>
        <location evidence="9">Cytoplasm</location>
    </subcellularLocation>
</comment>
<comment type="similarity">
    <text evidence="2 9">Belongs to the type II topoisomerase GyrA/ParC subunit family.</text>
</comment>
<dbReference type="PANTHER" id="PTHR43493:SF5">
    <property type="entry name" value="DNA GYRASE SUBUNIT A, CHLOROPLASTIC_MITOCHONDRIAL"/>
    <property type="match status" value="1"/>
</dbReference>
<dbReference type="SUPFAM" id="SSF101904">
    <property type="entry name" value="GyrA/ParC C-terminal domain-like"/>
    <property type="match status" value="1"/>
</dbReference>
<evidence type="ECO:0000256" key="5">
    <source>
        <dbReference type="ARBA" id="ARBA00022840"/>
    </source>
</evidence>